<protein>
    <submittedName>
        <fullName evidence="1">Uncharacterized protein</fullName>
    </submittedName>
</protein>
<keyword evidence="2" id="KW-1185">Reference proteome</keyword>
<name>A0A448X7L1_9PLAT</name>
<dbReference type="AlphaFoldDB" id="A0A448X7L1"/>
<organism evidence="1 2">
    <name type="scientific">Protopolystoma xenopodis</name>
    <dbReference type="NCBI Taxonomy" id="117903"/>
    <lineage>
        <taxon>Eukaryota</taxon>
        <taxon>Metazoa</taxon>
        <taxon>Spiralia</taxon>
        <taxon>Lophotrochozoa</taxon>
        <taxon>Platyhelminthes</taxon>
        <taxon>Monogenea</taxon>
        <taxon>Polyopisthocotylea</taxon>
        <taxon>Polystomatidea</taxon>
        <taxon>Polystomatidae</taxon>
        <taxon>Protopolystoma</taxon>
    </lineage>
</organism>
<evidence type="ECO:0000313" key="2">
    <source>
        <dbReference type="Proteomes" id="UP000784294"/>
    </source>
</evidence>
<comment type="caution">
    <text evidence="1">The sequence shown here is derived from an EMBL/GenBank/DDBJ whole genome shotgun (WGS) entry which is preliminary data.</text>
</comment>
<proteinExistence type="predicted"/>
<accession>A0A448X7L1</accession>
<reference evidence="1" key="1">
    <citation type="submission" date="2018-11" db="EMBL/GenBank/DDBJ databases">
        <authorList>
            <consortium name="Pathogen Informatics"/>
        </authorList>
    </citation>
    <scope>NUCLEOTIDE SEQUENCE</scope>
</reference>
<dbReference type="EMBL" id="CAAALY010109681">
    <property type="protein sequence ID" value="VEL30135.1"/>
    <property type="molecule type" value="Genomic_DNA"/>
</dbReference>
<gene>
    <name evidence="1" type="ORF">PXEA_LOCUS23575</name>
</gene>
<evidence type="ECO:0000313" key="1">
    <source>
        <dbReference type="EMBL" id="VEL30135.1"/>
    </source>
</evidence>
<dbReference type="Proteomes" id="UP000784294">
    <property type="component" value="Unassembled WGS sequence"/>
</dbReference>
<sequence length="316" mass="32601">MPTSSAAAPALPASLVGSIAPRGSSAFHQSVATTIAPLPSDCLAAFPRCPSTLPASCPAGLQTHSYASACNYSAWTAAAHLGLDQAVSTVPIASASLAGAVMSPLASHFPPGPEEEFYANYYGHYSAYAGSGQVHDAKLAASAGTCTGDTCPLSAWKFAQTNSESITSPSSPLAYTGQCQNSTGTGFVPTAFISPPRTCSSSLASLSSSSSPFYSSFSSTMLPNYPHLSASLARLKSSYSLTGEPYSSQTKPSIIPTSTGLTTRLVDEGLFVHPDDQPEERGSCVQACCLQPGEDYLSNAKVPDASQLTVEPSRQY</sequence>